<dbReference type="InterPro" id="IPR001300">
    <property type="entry name" value="Peptidase_C2_calpain_cat"/>
</dbReference>
<dbReference type="GO" id="GO:0004198">
    <property type="term" value="F:calcium-dependent cysteine-type endopeptidase activity"/>
    <property type="evidence" value="ECO:0007669"/>
    <property type="project" value="InterPro"/>
</dbReference>
<dbReference type="InterPro" id="IPR000169">
    <property type="entry name" value="Pept_cys_AS"/>
</dbReference>
<dbReference type="OrthoDB" id="424753at2759"/>
<dbReference type="InterPro" id="IPR022684">
    <property type="entry name" value="Calpain_cysteine_protease"/>
</dbReference>
<evidence type="ECO:0000256" key="1">
    <source>
        <dbReference type="ARBA" id="ARBA00007623"/>
    </source>
</evidence>
<proteinExistence type="inferred from homology"/>
<dbReference type="PROSITE" id="PS50203">
    <property type="entry name" value="CALPAIN_CAT"/>
    <property type="match status" value="1"/>
</dbReference>
<protein>
    <submittedName>
        <fullName evidence="9">Calpain</fullName>
    </submittedName>
</protein>
<dbReference type="EMBL" id="JACGCI010000015">
    <property type="protein sequence ID" value="KAF6759446.1"/>
    <property type="molecule type" value="Genomic_DNA"/>
</dbReference>
<dbReference type="PRINTS" id="PR00704">
    <property type="entry name" value="CALPAIN"/>
</dbReference>
<feature type="active site" evidence="5 6">
    <location>
        <position position="438"/>
    </location>
</feature>
<evidence type="ECO:0000313" key="10">
    <source>
        <dbReference type="Proteomes" id="UP000521943"/>
    </source>
</evidence>
<dbReference type="AlphaFoldDB" id="A0A8H6I610"/>
<feature type="active site" evidence="5 6">
    <location>
        <position position="418"/>
    </location>
</feature>
<evidence type="ECO:0000256" key="6">
    <source>
        <dbReference type="PROSITE-ProRule" id="PRU00239"/>
    </source>
</evidence>
<dbReference type="Proteomes" id="UP000521943">
    <property type="component" value="Unassembled WGS sequence"/>
</dbReference>
<dbReference type="PANTHER" id="PTHR10183:SF379">
    <property type="entry name" value="CALPAIN-5"/>
    <property type="match status" value="1"/>
</dbReference>
<dbReference type="Gene3D" id="3.90.70.10">
    <property type="entry name" value="Cysteine proteinases"/>
    <property type="match status" value="1"/>
</dbReference>
<dbReference type="SMART" id="SM00230">
    <property type="entry name" value="CysPc"/>
    <property type="match status" value="1"/>
</dbReference>
<dbReference type="SUPFAM" id="SSF54001">
    <property type="entry name" value="Cysteine proteinases"/>
    <property type="match status" value="1"/>
</dbReference>
<evidence type="ECO:0000256" key="7">
    <source>
        <dbReference type="SAM" id="MobiDB-lite"/>
    </source>
</evidence>
<keyword evidence="2 6" id="KW-0645">Protease</keyword>
<evidence type="ECO:0000313" key="9">
    <source>
        <dbReference type="EMBL" id="KAF6759446.1"/>
    </source>
</evidence>
<dbReference type="PROSITE" id="PS00139">
    <property type="entry name" value="THIOL_PROTEASE_CYS"/>
    <property type="match status" value="1"/>
</dbReference>
<keyword evidence="4 6" id="KW-0788">Thiol protease</keyword>
<feature type="domain" description="Calpain catalytic" evidence="8">
    <location>
        <begin position="202"/>
        <end position="499"/>
    </location>
</feature>
<keyword evidence="3 6" id="KW-0378">Hydrolase</keyword>
<dbReference type="Pfam" id="PF00648">
    <property type="entry name" value="Peptidase_C2"/>
    <property type="match status" value="1"/>
</dbReference>
<comment type="similarity">
    <text evidence="1">Belongs to the peptidase C2 family.</text>
</comment>
<sequence>MLNSSSLKLPQLTSAVLTATAATAACIALAASLYVSTRATVKIQSSKRASSYDELAASSKPKRPRLLRIRAYFNFGYPGSSDITVEDSSTSTTHCDHSTASECEAHVEAPDCDCPSQALQGCTGCEAPGDDPYREYYDSGLLISDDLFAAVKTCRDRVARISRECRADNRRFRDIEFDIVGDKDYCLHTLSKATNYWPTDVQRVTDLYDEPRFFVNEADPNDIVQGGVGDCWFLSALSALSTIHGLIPKLCVARDEEVGVYAFIFRKNGKWVPVIVDDFLYTQIPVYDRLSDREKCLYKEDREKYKTFARKGGECLYFARSGREGETWVPLMEKAFAKLNGSYGALHSGLAADALEDLTGGVTESWKMKDILDTDRWWTEELLKAGKDRFFDVSFPELDTTRSGANSSPMVEGLMASHAYTVLRAKEVQGHRFIVIRNPWGDIDSKWSGRWSDGSKEWTPETVGILKELGHTLGSHGFFIMEYCDFLSCFEHIQRTVLLDSTYRMSQHWLNVPPKPDGYPYSFGEAIFSFTLTSPSKTSIVLSQLDQRSFEPISGRVTYSLDFVVCRRGEKVPIGASPGSYRAVRNAALEMDLEEGEYVVYPRIDRYFLAIRRLCYFKNSKETWDQRKLSRAMTARAEAMAIASFDPAQQKHIPRRYASEEPYDSHVEYETSSTSASQPSGEENPAQCTLNELSKHPEDREMLVVGLQVYARGDCVSNLSGWIPPEGLLSFPIAAV</sequence>
<keyword evidence="10" id="KW-1185">Reference proteome</keyword>
<evidence type="ECO:0000256" key="4">
    <source>
        <dbReference type="ARBA" id="ARBA00022807"/>
    </source>
</evidence>
<evidence type="ECO:0000256" key="3">
    <source>
        <dbReference type="ARBA" id="ARBA00022801"/>
    </source>
</evidence>
<dbReference type="PANTHER" id="PTHR10183">
    <property type="entry name" value="CALPAIN"/>
    <property type="match status" value="1"/>
</dbReference>
<accession>A0A8H6I610</accession>
<evidence type="ECO:0000256" key="5">
    <source>
        <dbReference type="PIRSR" id="PIRSR622684-1"/>
    </source>
</evidence>
<reference evidence="9 10" key="1">
    <citation type="submission" date="2020-07" db="EMBL/GenBank/DDBJ databases">
        <title>Comparative genomics of pyrophilous fungi reveals a link between fire events and developmental genes.</title>
        <authorList>
            <consortium name="DOE Joint Genome Institute"/>
            <person name="Steindorff A.S."/>
            <person name="Carver A."/>
            <person name="Calhoun S."/>
            <person name="Stillman K."/>
            <person name="Liu H."/>
            <person name="Lipzen A."/>
            <person name="Pangilinan J."/>
            <person name="Labutti K."/>
            <person name="Bruns T.D."/>
            <person name="Grigoriev I.V."/>
        </authorList>
    </citation>
    <scope>NUCLEOTIDE SEQUENCE [LARGE SCALE GENOMIC DNA]</scope>
    <source>
        <strain evidence="9 10">CBS 144469</strain>
    </source>
</reference>
<evidence type="ECO:0000256" key="2">
    <source>
        <dbReference type="ARBA" id="ARBA00022670"/>
    </source>
</evidence>
<feature type="compositionally biased region" description="Polar residues" evidence="7">
    <location>
        <begin position="670"/>
        <end position="687"/>
    </location>
</feature>
<feature type="active site" evidence="5 6">
    <location>
        <position position="231"/>
    </location>
</feature>
<name>A0A8H6I610_9AGAR</name>
<organism evidence="9 10">
    <name type="scientific">Ephemerocybe angulata</name>
    <dbReference type="NCBI Taxonomy" id="980116"/>
    <lineage>
        <taxon>Eukaryota</taxon>
        <taxon>Fungi</taxon>
        <taxon>Dikarya</taxon>
        <taxon>Basidiomycota</taxon>
        <taxon>Agaricomycotina</taxon>
        <taxon>Agaricomycetes</taxon>
        <taxon>Agaricomycetidae</taxon>
        <taxon>Agaricales</taxon>
        <taxon>Agaricineae</taxon>
        <taxon>Psathyrellaceae</taxon>
        <taxon>Ephemerocybe</taxon>
    </lineage>
</organism>
<dbReference type="GO" id="GO:0006508">
    <property type="term" value="P:proteolysis"/>
    <property type="evidence" value="ECO:0007669"/>
    <property type="project" value="UniProtKB-KW"/>
</dbReference>
<comment type="caution">
    <text evidence="9">The sequence shown here is derived from an EMBL/GenBank/DDBJ whole genome shotgun (WGS) entry which is preliminary data.</text>
</comment>
<dbReference type="CDD" id="cd00044">
    <property type="entry name" value="CysPc"/>
    <property type="match status" value="1"/>
</dbReference>
<dbReference type="InterPro" id="IPR038765">
    <property type="entry name" value="Papain-like_cys_pep_sf"/>
</dbReference>
<feature type="region of interest" description="Disordered" evidence="7">
    <location>
        <begin position="661"/>
        <end position="687"/>
    </location>
</feature>
<gene>
    <name evidence="9" type="ORF">DFP72DRAFT_1063819</name>
</gene>
<evidence type="ECO:0000259" key="8">
    <source>
        <dbReference type="PROSITE" id="PS50203"/>
    </source>
</evidence>